<dbReference type="EMBL" id="CAJNOG010000196">
    <property type="protein sequence ID" value="CAF1064018.1"/>
    <property type="molecule type" value="Genomic_DNA"/>
</dbReference>
<sequence>MYNSQSFTMDRSAISLILRELNINENCVANIYNYGSWVYGTNSPTSDRDLLIVTRSSNTDPLVFQDEFDYFHEFELHKLWNQYDICIHSVENFEILLEKNYLLAVECTFLPAEFKIKEEIDFQKIYLEKYYNQSRLKLVAFYENFTARRMYNLEDDSIYPQRSSTMDETSQSSRDYLFKNLFHGFRYLDFAEQLIQTKSIHDFKRVSHVLDEMKTIRGDPTDDSNRDNVLDFIAKKSTEYKSKLDLLVPTNAVKGTFEAHVTFDCTHNTLEVIEKLKKVCENTKYKIIFIDLETNQKNYKLQQLMTSSYHCGEYPSIVKQIEEEVYKYFQDFNIIRLKIESLASNEGVPKTDIEKKLFWDHETNYFEFHYKVLIQNDKKKEKYEKLKNICTNLRTYNLHLSRNAFKELDNDDYHYMITMRIFDNGQESAFETNNEVVNHLTTYKFPPLKVVREFIVYDNHIDLDQGWN</sequence>
<dbReference type="Gene3D" id="3.30.460.10">
    <property type="entry name" value="Beta Polymerase, domain 2"/>
    <property type="match status" value="1"/>
</dbReference>
<dbReference type="InterPro" id="IPR043519">
    <property type="entry name" value="NT_sf"/>
</dbReference>
<feature type="domain" description="Polymerase nucleotidyl transferase" evidence="1">
    <location>
        <begin position="18"/>
        <end position="77"/>
    </location>
</feature>
<protein>
    <recommendedName>
        <fullName evidence="1">Polymerase nucleotidyl transferase domain-containing protein</fullName>
    </recommendedName>
</protein>
<proteinExistence type="predicted"/>
<evidence type="ECO:0000259" key="1">
    <source>
        <dbReference type="Pfam" id="PF01909"/>
    </source>
</evidence>
<dbReference type="SUPFAM" id="SSF81301">
    <property type="entry name" value="Nucleotidyltransferase"/>
    <property type="match status" value="1"/>
</dbReference>
<evidence type="ECO:0000313" key="3">
    <source>
        <dbReference type="Proteomes" id="UP000663845"/>
    </source>
</evidence>
<dbReference type="CDD" id="cd05403">
    <property type="entry name" value="NT_KNTase_like"/>
    <property type="match status" value="1"/>
</dbReference>
<comment type="caution">
    <text evidence="2">The sequence shown here is derived from an EMBL/GenBank/DDBJ whole genome shotgun (WGS) entry which is preliminary data.</text>
</comment>
<evidence type="ECO:0000313" key="2">
    <source>
        <dbReference type="EMBL" id="CAF1064018.1"/>
    </source>
</evidence>
<gene>
    <name evidence="2" type="ORF">JYZ213_LOCUS19379</name>
</gene>
<dbReference type="AlphaFoldDB" id="A0A814LCL4"/>
<accession>A0A814LCL4</accession>
<name>A0A814LCL4_9BILA</name>
<dbReference type="GO" id="GO:0016779">
    <property type="term" value="F:nucleotidyltransferase activity"/>
    <property type="evidence" value="ECO:0007669"/>
    <property type="project" value="InterPro"/>
</dbReference>
<reference evidence="2" key="1">
    <citation type="submission" date="2021-02" db="EMBL/GenBank/DDBJ databases">
        <authorList>
            <person name="Nowell W R."/>
        </authorList>
    </citation>
    <scope>NUCLEOTIDE SEQUENCE</scope>
</reference>
<dbReference type="InterPro" id="IPR002934">
    <property type="entry name" value="Polymerase_NTP_transf_dom"/>
</dbReference>
<dbReference type="Pfam" id="PF01909">
    <property type="entry name" value="NTP_transf_2"/>
    <property type="match status" value="1"/>
</dbReference>
<dbReference type="Proteomes" id="UP000663845">
    <property type="component" value="Unassembled WGS sequence"/>
</dbReference>
<organism evidence="2 3">
    <name type="scientific">Adineta steineri</name>
    <dbReference type="NCBI Taxonomy" id="433720"/>
    <lineage>
        <taxon>Eukaryota</taxon>
        <taxon>Metazoa</taxon>
        <taxon>Spiralia</taxon>
        <taxon>Gnathifera</taxon>
        <taxon>Rotifera</taxon>
        <taxon>Eurotatoria</taxon>
        <taxon>Bdelloidea</taxon>
        <taxon>Adinetida</taxon>
        <taxon>Adinetidae</taxon>
        <taxon>Adineta</taxon>
    </lineage>
</organism>